<protein>
    <recommendedName>
        <fullName evidence="3">HTH-type transcriptional regulator MetR</fullName>
    </recommendedName>
</protein>
<evidence type="ECO:0000256" key="1">
    <source>
        <dbReference type="ARBA" id="ARBA00004496"/>
    </source>
</evidence>
<dbReference type="InterPro" id="IPR000847">
    <property type="entry name" value="LysR_HTH_N"/>
</dbReference>
<organism evidence="11">
    <name type="scientific">Thiolapillus brandeum</name>
    <dbReference type="NCBI Taxonomy" id="1076588"/>
    <lineage>
        <taxon>Bacteria</taxon>
        <taxon>Pseudomonadati</taxon>
        <taxon>Pseudomonadota</taxon>
        <taxon>Gammaproteobacteria</taxon>
        <taxon>Chromatiales</taxon>
        <taxon>Sedimenticolaceae</taxon>
        <taxon>Thiolapillus</taxon>
    </lineage>
</organism>
<dbReference type="PANTHER" id="PTHR30346:SF0">
    <property type="entry name" value="HCA OPERON TRANSCRIPTIONAL ACTIVATOR HCAR"/>
    <property type="match status" value="1"/>
</dbReference>
<sequence>QLGAPLFVRKSRPLRLTRQGERLLQLAREVLPKVEAARRDLQRMASGEAGRLFIAIECHSCFAWLMPTLDRYRHLWPEVEVDLAASLAFDPLPALAAGELDLVVTSDPRPIDGIHYEPLFRYQALLAMSPGHPLAEKTHVEPDDLATETLVTYPVERQRLDVFTRFLDPAGVEPGAVRHTELTVMMIQLVASGRGVAALPDWALAEYLESGSVIARPLGEEGLHGTLFAAVRKNERHLAWMAEFLETARRVSFEELKGIRRV</sequence>
<evidence type="ECO:0000259" key="10">
    <source>
        <dbReference type="PROSITE" id="PS50931"/>
    </source>
</evidence>
<evidence type="ECO:0000313" key="11">
    <source>
        <dbReference type="EMBL" id="HHH14038.1"/>
    </source>
</evidence>
<keyword evidence="8" id="KW-0804">Transcription</keyword>
<evidence type="ECO:0000256" key="5">
    <source>
        <dbReference type="ARBA" id="ARBA00022605"/>
    </source>
</evidence>
<keyword evidence="6" id="KW-0805">Transcription regulation</keyword>
<comment type="similarity">
    <text evidence="2">Belongs to the LysR transcriptional regulatory family.</text>
</comment>
<feature type="domain" description="HTH lysR-type" evidence="10">
    <location>
        <begin position="1"/>
        <end position="17"/>
    </location>
</feature>
<dbReference type="PROSITE" id="PS50931">
    <property type="entry name" value="HTH_LYSR"/>
    <property type="match status" value="1"/>
</dbReference>
<dbReference type="Pfam" id="PF03466">
    <property type="entry name" value="LysR_substrate"/>
    <property type="match status" value="1"/>
</dbReference>
<evidence type="ECO:0000256" key="8">
    <source>
        <dbReference type="ARBA" id="ARBA00023163"/>
    </source>
</evidence>
<accession>A0A7C5MW48</accession>
<evidence type="ECO:0000256" key="7">
    <source>
        <dbReference type="ARBA" id="ARBA00023125"/>
    </source>
</evidence>
<name>A0A7C5MW48_9GAMM</name>
<reference evidence="11" key="1">
    <citation type="journal article" date="2020" name="mSystems">
        <title>Genome- and Community-Level Interaction Insights into Carbon Utilization and Element Cycling Functions of Hydrothermarchaeota in Hydrothermal Sediment.</title>
        <authorList>
            <person name="Zhou Z."/>
            <person name="Liu Y."/>
            <person name="Xu W."/>
            <person name="Pan J."/>
            <person name="Luo Z.H."/>
            <person name="Li M."/>
        </authorList>
    </citation>
    <scope>NUCLEOTIDE SEQUENCE [LARGE SCALE GENOMIC DNA]</scope>
    <source>
        <strain evidence="11">HyVt-535</strain>
    </source>
</reference>
<dbReference type="GO" id="GO:0032993">
    <property type="term" value="C:protein-DNA complex"/>
    <property type="evidence" value="ECO:0007669"/>
    <property type="project" value="TreeGrafter"/>
</dbReference>
<dbReference type="GO" id="GO:0005737">
    <property type="term" value="C:cytoplasm"/>
    <property type="evidence" value="ECO:0007669"/>
    <property type="project" value="UniProtKB-SubCell"/>
</dbReference>
<keyword evidence="9" id="KW-0486">Methionine biosynthesis</keyword>
<evidence type="ECO:0000256" key="4">
    <source>
        <dbReference type="ARBA" id="ARBA00022490"/>
    </source>
</evidence>
<dbReference type="SUPFAM" id="SSF46785">
    <property type="entry name" value="Winged helix' DNA-binding domain"/>
    <property type="match status" value="1"/>
</dbReference>
<dbReference type="CDD" id="cd08441">
    <property type="entry name" value="PBP2_MetR"/>
    <property type="match status" value="1"/>
</dbReference>
<evidence type="ECO:0000256" key="2">
    <source>
        <dbReference type="ARBA" id="ARBA00009437"/>
    </source>
</evidence>
<keyword evidence="5" id="KW-0028">Amino-acid biosynthesis</keyword>
<dbReference type="Gene3D" id="3.40.190.10">
    <property type="entry name" value="Periplasmic binding protein-like II"/>
    <property type="match status" value="2"/>
</dbReference>
<dbReference type="EMBL" id="DROM01000441">
    <property type="protein sequence ID" value="HHH14038.1"/>
    <property type="molecule type" value="Genomic_DNA"/>
</dbReference>
<dbReference type="InterPro" id="IPR036390">
    <property type="entry name" value="WH_DNA-bd_sf"/>
</dbReference>
<keyword evidence="7" id="KW-0238">DNA-binding</keyword>
<evidence type="ECO:0000256" key="6">
    <source>
        <dbReference type="ARBA" id="ARBA00023015"/>
    </source>
</evidence>
<dbReference type="InterPro" id="IPR036388">
    <property type="entry name" value="WH-like_DNA-bd_sf"/>
</dbReference>
<dbReference type="PANTHER" id="PTHR30346">
    <property type="entry name" value="TRANSCRIPTIONAL DUAL REGULATOR HCAR-RELATED"/>
    <property type="match status" value="1"/>
</dbReference>
<evidence type="ECO:0000256" key="3">
    <source>
        <dbReference type="ARBA" id="ARBA00019365"/>
    </source>
</evidence>
<keyword evidence="4" id="KW-0963">Cytoplasm</keyword>
<dbReference type="InterPro" id="IPR037406">
    <property type="entry name" value="MetR_PBP2"/>
</dbReference>
<gene>
    <name evidence="11" type="ORF">ENJ98_07355</name>
</gene>
<dbReference type="GO" id="GO:0009086">
    <property type="term" value="P:methionine biosynthetic process"/>
    <property type="evidence" value="ECO:0007669"/>
    <property type="project" value="UniProtKB-KW"/>
</dbReference>
<dbReference type="GO" id="GO:0003700">
    <property type="term" value="F:DNA-binding transcription factor activity"/>
    <property type="evidence" value="ECO:0007669"/>
    <property type="project" value="InterPro"/>
</dbReference>
<proteinExistence type="inferred from homology"/>
<comment type="subcellular location">
    <subcellularLocation>
        <location evidence="1">Cytoplasm</location>
    </subcellularLocation>
</comment>
<feature type="non-terminal residue" evidence="11">
    <location>
        <position position="1"/>
    </location>
</feature>
<dbReference type="Gene3D" id="1.10.10.10">
    <property type="entry name" value="Winged helix-like DNA-binding domain superfamily/Winged helix DNA-binding domain"/>
    <property type="match status" value="1"/>
</dbReference>
<comment type="caution">
    <text evidence="11">The sequence shown here is derived from an EMBL/GenBank/DDBJ whole genome shotgun (WGS) entry which is preliminary data.</text>
</comment>
<dbReference type="SUPFAM" id="SSF53850">
    <property type="entry name" value="Periplasmic binding protein-like II"/>
    <property type="match status" value="1"/>
</dbReference>
<dbReference type="GO" id="GO:0003677">
    <property type="term" value="F:DNA binding"/>
    <property type="evidence" value="ECO:0007669"/>
    <property type="project" value="UniProtKB-KW"/>
</dbReference>
<dbReference type="Proteomes" id="UP000886100">
    <property type="component" value="Unassembled WGS sequence"/>
</dbReference>
<evidence type="ECO:0000256" key="9">
    <source>
        <dbReference type="ARBA" id="ARBA00023167"/>
    </source>
</evidence>
<dbReference type="InterPro" id="IPR005119">
    <property type="entry name" value="LysR_subst-bd"/>
</dbReference>
<dbReference type="AlphaFoldDB" id="A0A7C5MW48"/>